<evidence type="ECO:0000256" key="3">
    <source>
        <dbReference type="ARBA" id="ARBA00023163"/>
    </source>
</evidence>
<keyword evidence="1" id="KW-0805">Transcription regulation</keyword>
<dbReference type="PROSITE" id="PS51077">
    <property type="entry name" value="HTH_ICLR"/>
    <property type="match status" value="1"/>
</dbReference>
<proteinExistence type="predicted"/>
<dbReference type="EMBL" id="JASZYV010000006">
    <property type="protein sequence ID" value="MDM0047106.1"/>
    <property type="molecule type" value="Genomic_DNA"/>
</dbReference>
<evidence type="ECO:0000313" key="6">
    <source>
        <dbReference type="EMBL" id="MDM0047106.1"/>
    </source>
</evidence>
<dbReference type="SUPFAM" id="SSF55781">
    <property type="entry name" value="GAF domain-like"/>
    <property type="match status" value="1"/>
</dbReference>
<keyword evidence="3" id="KW-0804">Transcription</keyword>
<dbReference type="InterPro" id="IPR005471">
    <property type="entry name" value="Tscrpt_reg_IclR_N"/>
</dbReference>
<evidence type="ECO:0000256" key="1">
    <source>
        <dbReference type="ARBA" id="ARBA00023015"/>
    </source>
</evidence>
<dbReference type="InterPro" id="IPR050707">
    <property type="entry name" value="HTH_MetabolicPath_Reg"/>
</dbReference>
<dbReference type="Proteomes" id="UP001174908">
    <property type="component" value="Unassembled WGS sequence"/>
</dbReference>
<dbReference type="InterPro" id="IPR029016">
    <property type="entry name" value="GAF-like_dom_sf"/>
</dbReference>
<dbReference type="Gene3D" id="3.30.450.40">
    <property type="match status" value="1"/>
</dbReference>
<evidence type="ECO:0000256" key="2">
    <source>
        <dbReference type="ARBA" id="ARBA00023125"/>
    </source>
</evidence>
<sequence>MPDVRPAPKPRSDPQFANTLERGLRVLQCFSANAPDLGNRDIAEMTGLPRPTVSRLTHTLVELGYLRRRPDSARFEVGNGVLCLGYPVLARLAFRRVAMPHMRHLALEIEGTVSVAVRDRLRMVSLETFTKRDVLRRQPATGVTIDLVGTATGLGWLVGASTGERERALRELAHSAPESLDAVRADYEEGLRQLAHHGYVYRRAIVRPDTTAIATPLRRRPGDELLVLICALSTPAAQAEALERRAGELLLDASRRISAELLAG</sequence>
<dbReference type="PANTHER" id="PTHR30136:SF33">
    <property type="entry name" value="TRANSCRIPTIONAL REGULATORY PROTEIN"/>
    <property type="match status" value="1"/>
</dbReference>
<dbReference type="PANTHER" id="PTHR30136">
    <property type="entry name" value="HELIX-TURN-HELIX TRANSCRIPTIONAL REGULATOR, ICLR FAMILY"/>
    <property type="match status" value="1"/>
</dbReference>
<dbReference type="RefSeq" id="WP_286662226.1">
    <property type="nucleotide sequence ID" value="NZ_JASZYV010000006.1"/>
</dbReference>
<accession>A0ABT7NGQ7</accession>
<feature type="domain" description="HTH iclR-type" evidence="4">
    <location>
        <begin position="17"/>
        <end position="79"/>
    </location>
</feature>
<dbReference type="SMART" id="SM00346">
    <property type="entry name" value="HTH_ICLR"/>
    <property type="match status" value="1"/>
</dbReference>
<evidence type="ECO:0000259" key="5">
    <source>
        <dbReference type="PROSITE" id="PS51078"/>
    </source>
</evidence>
<evidence type="ECO:0000259" key="4">
    <source>
        <dbReference type="PROSITE" id="PS51077"/>
    </source>
</evidence>
<comment type="caution">
    <text evidence="6">The sequence shown here is derived from an EMBL/GenBank/DDBJ whole genome shotgun (WGS) entry which is preliminary data.</text>
</comment>
<dbReference type="InterPro" id="IPR036388">
    <property type="entry name" value="WH-like_DNA-bd_sf"/>
</dbReference>
<gene>
    <name evidence="6" type="ORF">QTH91_21620</name>
</gene>
<dbReference type="InterPro" id="IPR014757">
    <property type="entry name" value="Tscrpt_reg_IclR_C"/>
</dbReference>
<dbReference type="InterPro" id="IPR036390">
    <property type="entry name" value="WH_DNA-bd_sf"/>
</dbReference>
<protein>
    <submittedName>
        <fullName evidence="6">IclR family transcriptional regulator</fullName>
    </submittedName>
</protein>
<dbReference type="Gene3D" id="1.10.10.10">
    <property type="entry name" value="Winged helix-like DNA-binding domain superfamily/Winged helix DNA-binding domain"/>
    <property type="match status" value="1"/>
</dbReference>
<evidence type="ECO:0000313" key="7">
    <source>
        <dbReference type="Proteomes" id="UP001174908"/>
    </source>
</evidence>
<reference evidence="6" key="1">
    <citation type="submission" date="2023-06" db="EMBL/GenBank/DDBJ databases">
        <authorList>
            <person name="Jiang Y."/>
            <person name="Liu Q."/>
        </authorList>
    </citation>
    <scope>NUCLEOTIDE SEQUENCE</scope>
    <source>
        <strain evidence="6">CGMCC 1.12089</strain>
    </source>
</reference>
<keyword evidence="7" id="KW-1185">Reference proteome</keyword>
<name>A0ABT7NGQ7_9BURK</name>
<dbReference type="PROSITE" id="PS51078">
    <property type="entry name" value="ICLR_ED"/>
    <property type="match status" value="1"/>
</dbReference>
<dbReference type="Pfam" id="PF09339">
    <property type="entry name" value="HTH_IclR"/>
    <property type="match status" value="1"/>
</dbReference>
<dbReference type="SUPFAM" id="SSF46785">
    <property type="entry name" value="Winged helix' DNA-binding domain"/>
    <property type="match status" value="1"/>
</dbReference>
<organism evidence="6 7">
    <name type="scientific">Variovorax dokdonensis</name>
    <dbReference type="NCBI Taxonomy" id="344883"/>
    <lineage>
        <taxon>Bacteria</taxon>
        <taxon>Pseudomonadati</taxon>
        <taxon>Pseudomonadota</taxon>
        <taxon>Betaproteobacteria</taxon>
        <taxon>Burkholderiales</taxon>
        <taxon>Comamonadaceae</taxon>
        <taxon>Variovorax</taxon>
    </lineage>
</organism>
<dbReference type="Pfam" id="PF01614">
    <property type="entry name" value="IclR_C"/>
    <property type="match status" value="1"/>
</dbReference>
<keyword evidence="2" id="KW-0238">DNA-binding</keyword>
<feature type="domain" description="IclR-ED" evidence="5">
    <location>
        <begin position="80"/>
        <end position="263"/>
    </location>
</feature>